<dbReference type="InterPro" id="IPR003591">
    <property type="entry name" value="Leu-rich_rpt_typical-subtyp"/>
</dbReference>
<evidence type="ECO:0000256" key="5">
    <source>
        <dbReference type="SAM" id="SignalP"/>
    </source>
</evidence>
<dbReference type="PROSITE" id="PS51450">
    <property type="entry name" value="LRR"/>
    <property type="match status" value="1"/>
</dbReference>
<dbReference type="InterPro" id="IPR032675">
    <property type="entry name" value="LRR_dom_sf"/>
</dbReference>
<dbReference type="SMART" id="SM00369">
    <property type="entry name" value="LRR_TYP"/>
    <property type="match status" value="3"/>
</dbReference>
<reference evidence="9" key="1">
    <citation type="submission" date="2025-08" db="UniProtKB">
        <authorList>
            <consortium name="RefSeq"/>
        </authorList>
    </citation>
    <scope>IDENTIFICATION</scope>
    <source>
        <tissue evidence="9">Testes</tissue>
    </source>
</reference>
<dbReference type="Pfam" id="PF13855">
    <property type="entry name" value="LRR_8"/>
    <property type="match status" value="1"/>
</dbReference>
<gene>
    <name evidence="9" type="primary">LOC100368299</name>
</gene>
<evidence type="ECO:0000259" key="6">
    <source>
        <dbReference type="SMART" id="SM00013"/>
    </source>
</evidence>
<feature type="chain" id="PRO_5046097308" evidence="5">
    <location>
        <begin position="22"/>
        <end position="384"/>
    </location>
</feature>
<name>A0ABM0MQ77_SACKO</name>
<keyword evidence="3" id="KW-0677">Repeat</keyword>
<dbReference type="SMART" id="SM00013">
    <property type="entry name" value="LRRNT"/>
    <property type="match status" value="1"/>
</dbReference>
<dbReference type="InterPro" id="IPR001611">
    <property type="entry name" value="Leu-rich_rpt"/>
</dbReference>
<dbReference type="InterPro" id="IPR000372">
    <property type="entry name" value="LRRNT"/>
</dbReference>
<dbReference type="PANTHER" id="PTHR24369">
    <property type="entry name" value="ANTIGEN BSP, PUTATIVE-RELATED"/>
    <property type="match status" value="1"/>
</dbReference>
<keyword evidence="4" id="KW-0472">Membrane</keyword>
<proteinExistence type="predicted"/>
<dbReference type="InterPro" id="IPR050541">
    <property type="entry name" value="LRR_TM_domain-containing"/>
</dbReference>
<dbReference type="RefSeq" id="XP_006822168.1">
    <property type="nucleotide sequence ID" value="XM_006822105.1"/>
</dbReference>
<protein>
    <submittedName>
        <fullName evidence="9">Reticulon-4 receptor-like</fullName>
    </submittedName>
</protein>
<evidence type="ECO:0000313" key="8">
    <source>
        <dbReference type="Proteomes" id="UP000694865"/>
    </source>
</evidence>
<evidence type="ECO:0000259" key="7">
    <source>
        <dbReference type="SMART" id="SM00082"/>
    </source>
</evidence>
<dbReference type="Gene3D" id="3.80.10.10">
    <property type="entry name" value="Ribonuclease Inhibitor"/>
    <property type="match status" value="1"/>
</dbReference>
<evidence type="ECO:0000256" key="3">
    <source>
        <dbReference type="ARBA" id="ARBA00022737"/>
    </source>
</evidence>
<dbReference type="GeneID" id="100368299"/>
<feature type="signal peptide" evidence="5">
    <location>
        <begin position="1"/>
        <end position="21"/>
    </location>
</feature>
<dbReference type="InterPro" id="IPR000483">
    <property type="entry name" value="Cys-rich_flank_reg_C"/>
</dbReference>
<dbReference type="SUPFAM" id="SSF52058">
    <property type="entry name" value="L domain-like"/>
    <property type="match status" value="1"/>
</dbReference>
<sequence>MRHQYSTAYFTVLLIASTTHAWQEWKGICPENCLCVTAPDEALFANCKSQGLKTVPRHFPAEADTIDLSYNEIEEISKDTFNTNLPKLYSLNLGFNRISHIDDDAFESLGSLGELIMQGNFIRRLSPRIFTGLNYLQTLFIGFCPNLESLENGVFSHLPNLVVLFASNSSIKEIGDSSLSGTTLQFINLAFNHLQRMPNITGLENVHLYLEGNRIETVNPAYMHEISTIGSIELNRNQLRTIPLNVIQVLKFYEVSNPVSFWLNVQDNPWVCDCDMKRVVDVWPTMPMFLDNTITCAFPTKLRGMNLWDVPPQELCRTFIKDSEQVEIFEYEAPTEEVYEAGSADGPDDVNLTFIIVASISSAVGTVLLTLAVIGAVVWCRRKK</sequence>
<dbReference type="SMART" id="SM00082">
    <property type="entry name" value="LRRCT"/>
    <property type="match status" value="1"/>
</dbReference>
<keyword evidence="2 5" id="KW-0732">Signal</keyword>
<feature type="domain" description="LRRCT" evidence="7">
    <location>
        <begin position="268"/>
        <end position="317"/>
    </location>
</feature>
<dbReference type="Proteomes" id="UP000694865">
    <property type="component" value="Unplaced"/>
</dbReference>
<keyword evidence="4" id="KW-1133">Transmembrane helix</keyword>
<evidence type="ECO:0000256" key="4">
    <source>
        <dbReference type="SAM" id="Phobius"/>
    </source>
</evidence>
<feature type="domain" description="LRRNT" evidence="6">
    <location>
        <begin position="28"/>
        <end position="65"/>
    </location>
</feature>
<organism evidence="8 9">
    <name type="scientific">Saccoglossus kowalevskii</name>
    <name type="common">Acorn worm</name>
    <dbReference type="NCBI Taxonomy" id="10224"/>
    <lineage>
        <taxon>Eukaryota</taxon>
        <taxon>Metazoa</taxon>
        <taxon>Hemichordata</taxon>
        <taxon>Enteropneusta</taxon>
        <taxon>Harrimaniidae</taxon>
        <taxon>Saccoglossus</taxon>
    </lineage>
</organism>
<keyword evidence="1" id="KW-0433">Leucine-rich repeat</keyword>
<feature type="transmembrane region" description="Helical" evidence="4">
    <location>
        <begin position="352"/>
        <end position="380"/>
    </location>
</feature>
<evidence type="ECO:0000313" key="9">
    <source>
        <dbReference type="RefSeq" id="XP_006822168.1"/>
    </source>
</evidence>
<accession>A0ABM0MQ77</accession>
<keyword evidence="4" id="KW-0812">Transmembrane</keyword>
<keyword evidence="8" id="KW-1185">Reference proteome</keyword>
<dbReference type="PANTHER" id="PTHR24369:SF210">
    <property type="entry name" value="CHAOPTIN-RELATED"/>
    <property type="match status" value="1"/>
</dbReference>
<evidence type="ECO:0000256" key="1">
    <source>
        <dbReference type="ARBA" id="ARBA00022614"/>
    </source>
</evidence>
<evidence type="ECO:0000256" key="2">
    <source>
        <dbReference type="ARBA" id="ARBA00022729"/>
    </source>
</evidence>